<keyword evidence="4" id="KW-1185">Reference proteome</keyword>
<protein>
    <submittedName>
        <fullName evidence="3">Uncharacterized protein</fullName>
    </submittedName>
</protein>
<comment type="caution">
    <text evidence="3">The sequence shown here is derived from an EMBL/GenBank/DDBJ whole genome shotgun (WGS) entry which is preliminary data.</text>
</comment>
<feature type="region of interest" description="Disordered" evidence="1">
    <location>
        <begin position="306"/>
        <end position="356"/>
    </location>
</feature>
<feature type="compositionally biased region" description="Low complexity" evidence="1">
    <location>
        <begin position="306"/>
        <end position="339"/>
    </location>
</feature>
<evidence type="ECO:0000313" key="4">
    <source>
        <dbReference type="Proteomes" id="UP001596956"/>
    </source>
</evidence>
<sequence length="356" mass="37395">MRKHQKRWLASAGATALSVAGLVAAGAPATAEHSPGGDPLTRPVVQQRASAYMIDGFEITRLPPGLDRYGIHSGTMSRAGERVSTISWVQGPDSVYGEVSVIRSADITELEDMRKARYGRLDDDSLEKTRHNGSPAYLSEKTGELFWVPERGAGVEAYLRPDRWESDELVSFAESVQRHRKAAEPEGEQEPEGTGQGEEQGGGAAGEEGSPGFAEAAAEPEQQESGEGGFVPGVSLMDVRTCLAEELPAENAETRPAEVAADDAALLELWRSVGTGIKDEAVQGCAERFGARTELVEQLMADLAAEAEGSDASGAQEGAEQPAAGGAAEDGAGSGDSAPVGLWDAIPWPLPSVSVR</sequence>
<proteinExistence type="predicted"/>
<dbReference type="EMBL" id="JBHTHR010000544">
    <property type="protein sequence ID" value="MFD0802645.1"/>
    <property type="molecule type" value="Genomic_DNA"/>
</dbReference>
<accession>A0ABW3BHW3</accession>
<organism evidence="3 4">
    <name type="scientific">Streptomonospora algeriensis</name>
    <dbReference type="NCBI Taxonomy" id="995084"/>
    <lineage>
        <taxon>Bacteria</taxon>
        <taxon>Bacillati</taxon>
        <taxon>Actinomycetota</taxon>
        <taxon>Actinomycetes</taxon>
        <taxon>Streptosporangiales</taxon>
        <taxon>Nocardiopsidaceae</taxon>
        <taxon>Streptomonospora</taxon>
    </lineage>
</organism>
<keyword evidence="2" id="KW-0732">Signal</keyword>
<gene>
    <name evidence="3" type="ORF">ACFQZU_15150</name>
</gene>
<dbReference type="Proteomes" id="UP001596956">
    <property type="component" value="Unassembled WGS sequence"/>
</dbReference>
<feature type="region of interest" description="Disordered" evidence="1">
    <location>
        <begin position="175"/>
        <end position="233"/>
    </location>
</feature>
<feature type="non-terminal residue" evidence="3">
    <location>
        <position position="356"/>
    </location>
</feature>
<feature type="signal peptide" evidence="2">
    <location>
        <begin position="1"/>
        <end position="25"/>
    </location>
</feature>
<reference evidence="4" key="1">
    <citation type="journal article" date="2019" name="Int. J. Syst. Evol. Microbiol.">
        <title>The Global Catalogue of Microorganisms (GCM) 10K type strain sequencing project: providing services to taxonomists for standard genome sequencing and annotation.</title>
        <authorList>
            <consortium name="The Broad Institute Genomics Platform"/>
            <consortium name="The Broad Institute Genome Sequencing Center for Infectious Disease"/>
            <person name="Wu L."/>
            <person name="Ma J."/>
        </authorList>
    </citation>
    <scope>NUCLEOTIDE SEQUENCE [LARGE SCALE GENOMIC DNA]</scope>
    <source>
        <strain evidence="4">CCUG 63369</strain>
    </source>
</reference>
<name>A0ABW3BHW3_9ACTN</name>
<evidence type="ECO:0000313" key="3">
    <source>
        <dbReference type="EMBL" id="MFD0802645.1"/>
    </source>
</evidence>
<evidence type="ECO:0000256" key="1">
    <source>
        <dbReference type="SAM" id="MobiDB-lite"/>
    </source>
</evidence>
<feature type="chain" id="PRO_5046125603" evidence="2">
    <location>
        <begin position="26"/>
        <end position="356"/>
    </location>
</feature>
<feature type="compositionally biased region" description="Gly residues" evidence="1">
    <location>
        <begin position="194"/>
        <end position="206"/>
    </location>
</feature>
<evidence type="ECO:0000256" key="2">
    <source>
        <dbReference type="SAM" id="SignalP"/>
    </source>
</evidence>
<feature type="compositionally biased region" description="Low complexity" evidence="1">
    <location>
        <begin position="207"/>
        <end position="225"/>
    </location>
</feature>